<dbReference type="Gene3D" id="3.40.50.1000">
    <property type="entry name" value="HAD superfamily/HAD-like"/>
    <property type="match status" value="1"/>
</dbReference>
<dbReference type="SUPFAM" id="SSF56784">
    <property type="entry name" value="HAD-like"/>
    <property type="match status" value="1"/>
</dbReference>
<dbReference type="InterPro" id="IPR006439">
    <property type="entry name" value="HAD-SF_hydro_IA"/>
</dbReference>
<evidence type="ECO:0000313" key="5">
    <source>
        <dbReference type="Proteomes" id="UP001321477"/>
    </source>
</evidence>
<proteinExistence type="predicted"/>
<dbReference type="NCBIfam" id="TIGR01549">
    <property type="entry name" value="HAD-SF-IA-v1"/>
    <property type="match status" value="1"/>
</dbReference>
<reference evidence="5" key="1">
    <citation type="journal article" date="2019" name="Int. J. Syst. Evol. Microbiol.">
        <title>The Global Catalogue of Microorganisms (GCM) 10K type strain sequencing project: providing services to taxonomists for standard genome sequencing and annotation.</title>
        <authorList>
            <consortium name="The Broad Institute Genomics Platform"/>
            <consortium name="The Broad Institute Genome Sequencing Center for Infectious Disease"/>
            <person name="Wu L."/>
            <person name="Ma J."/>
        </authorList>
    </citation>
    <scope>NUCLEOTIDE SEQUENCE [LARGE SCALE GENOMIC DNA]</scope>
    <source>
        <strain evidence="5">NBRC 109019</strain>
    </source>
</reference>
<dbReference type="PANTHER" id="PTHR46470">
    <property type="entry name" value="N-ACYLNEURAMINATE-9-PHOSPHATASE"/>
    <property type="match status" value="1"/>
</dbReference>
<dbReference type="InterPro" id="IPR036412">
    <property type="entry name" value="HAD-like_sf"/>
</dbReference>
<evidence type="ECO:0000256" key="2">
    <source>
        <dbReference type="ARBA" id="ARBA00022801"/>
    </source>
</evidence>
<name>A0ABN6Y9F7_9MICO</name>
<dbReference type="Pfam" id="PF00702">
    <property type="entry name" value="Hydrolase"/>
    <property type="match status" value="1"/>
</dbReference>
<dbReference type="SFLD" id="SFLDS00003">
    <property type="entry name" value="Haloacid_Dehalogenase"/>
    <property type="match status" value="1"/>
</dbReference>
<comment type="cofactor">
    <cofactor evidence="1">
        <name>Mg(2+)</name>
        <dbReference type="ChEBI" id="CHEBI:18420"/>
    </cofactor>
</comment>
<dbReference type="SFLD" id="SFLDG01129">
    <property type="entry name" value="C1.5:_HAD__Beta-PGM__Phosphata"/>
    <property type="match status" value="1"/>
</dbReference>
<sequence length="262" mass="28061">MTPEGPGVPTGSGPDGHARPVVLFDLDDTLMAHREAVDAGIALHLHERGYVADAASARALWHELEERHYHAYLAGSLSFEGQRRARAAEFALAHGETLDDADAGAWFDRYFERYRESWALHVDALPAMDAIERVLPGVRFGIITNGELDFQTAKLARLGLATERFEHVVASGAEGVAKPDRRLFGIAIERFAADAPVSGAAYVGDRLRTDAIGAAEAGLVGVWLNRSGEHPAETDAAAARAAGVLEIRTLAELAPLLAARLG</sequence>
<dbReference type="InterPro" id="IPR023214">
    <property type="entry name" value="HAD_sf"/>
</dbReference>
<dbReference type="RefSeq" id="WP_234661185.1">
    <property type="nucleotide sequence ID" value="NZ_CP087879.1"/>
</dbReference>
<accession>A0ABN6Y9F7</accession>
<dbReference type="InterPro" id="IPR051400">
    <property type="entry name" value="HAD-like_hydrolase"/>
</dbReference>
<keyword evidence="2 4" id="KW-0378">Hydrolase</keyword>
<dbReference type="PANTHER" id="PTHR46470:SF4">
    <property type="entry name" value="5-AMINO-6-(5-PHOSPHO-D-RIBITYLAMINO)URACIL PHOSPHATASE YIGB"/>
    <property type="match status" value="1"/>
</dbReference>
<gene>
    <name evidence="4" type="ORF">GCM10025870_08890</name>
</gene>
<evidence type="ECO:0000256" key="3">
    <source>
        <dbReference type="ARBA" id="ARBA00022842"/>
    </source>
</evidence>
<keyword evidence="3" id="KW-0460">Magnesium</keyword>
<dbReference type="EMBL" id="AP027734">
    <property type="protein sequence ID" value="BDZ53816.1"/>
    <property type="molecule type" value="Genomic_DNA"/>
</dbReference>
<evidence type="ECO:0000313" key="4">
    <source>
        <dbReference type="EMBL" id="BDZ53816.1"/>
    </source>
</evidence>
<dbReference type="GO" id="GO:0016787">
    <property type="term" value="F:hydrolase activity"/>
    <property type="evidence" value="ECO:0007669"/>
    <property type="project" value="UniProtKB-KW"/>
</dbReference>
<keyword evidence="5" id="KW-1185">Reference proteome</keyword>
<dbReference type="Proteomes" id="UP001321477">
    <property type="component" value="Chromosome"/>
</dbReference>
<protein>
    <submittedName>
        <fullName evidence="4">HAD family hydrolase</fullName>
    </submittedName>
</protein>
<evidence type="ECO:0000256" key="1">
    <source>
        <dbReference type="ARBA" id="ARBA00001946"/>
    </source>
</evidence>
<organism evidence="4 5">
    <name type="scientific">Agromyces marinus</name>
    <dbReference type="NCBI Taxonomy" id="1389020"/>
    <lineage>
        <taxon>Bacteria</taxon>
        <taxon>Bacillati</taxon>
        <taxon>Actinomycetota</taxon>
        <taxon>Actinomycetes</taxon>
        <taxon>Micrococcales</taxon>
        <taxon>Microbacteriaceae</taxon>
        <taxon>Agromyces</taxon>
    </lineage>
</organism>
<dbReference type="Gene3D" id="1.20.120.1600">
    <property type="match status" value="1"/>
</dbReference>